<accession>A0AAD2JV23</accession>
<keyword evidence="2" id="KW-1185">Reference proteome</keyword>
<reference evidence="1" key="1">
    <citation type="submission" date="2023-11" db="EMBL/GenBank/DDBJ databases">
        <authorList>
            <person name="De Vega J J."/>
            <person name="De Vega J J."/>
        </authorList>
    </citation>
    <scope>NUCLEOTIDE SEQUENCE</scope>
</reference>
<dbReference type="EMBL" id="CAVNYO010000040">
    <property type="protein sequence ID" value="CAK5263397.1"/>
    <property type="molecule type" value="Genomic_DNA"/>
</dbReference>
<gene>
    <name evidence="1" type="ORF">MYCIT1_LOCUS2855</name>
</gene>
<sequence>MCVCLIGVFSASLRSSIFLRTCHLQPPERSCEHLLCVEPSGRQNWCRICSKNRETTLAMITTDIFTSSQVKKDELSIHGRRMHTLTTNAKPTKFLAHVIGFALVAFHGQSVVRGSACETGRRAERPRYPPKWSDPRTVYYTLPETWYQYRQQHQPAFILAPCKRSPMPVTGIRTLIRPIAVPLRRFLRAHRLWQHTTSSSRSRSCNHSLPLPVVGSAFRLA</sequence>
<dbReference type="Proteomes" id="UP001295794">
    <property type="component" value="Unassembled WGS sequence"/>
</dbReference>
<dbReference type="AlphaFoldDB" id="A0AAD2JV23"/>
<protein>
    <submittedName>
        <fullName evidence="1">Uncharacterized protein</fullName>
    </submittedName>
</protein>
<proteinExistence type="predicted"/>
<evidence type="ECO:0000313" key="2">
    <source>
        <dbReference type="Proteomes" id="UP001295794"/>
    </source>
</evidence>
<evidence type="ECO:0000313" key="1">
    <source>
        <dbReference type="EMBL" id="CAK5263397.1"/>
    </source>
</evidence>
<name>A0AAD2JV23_9AGAR</name>
<organism evidence="1 2">
    <name type="scientific">Mycena citricolor</name>
    <dbReference type="NCBI Taxonomy" id="2018698"/>
    <lineage>
        <taxon>Eukaryota</taxon>
        <taxon>Fungi</taxon>
        <taxon>Dikarya</taxon>
        <taxon>Basidiomycota</taxon>
        <taxon>Agaricomycotina</taxon>
        <taxon>Agaricomycetes</taxon>
        <taxon>Agaricomycetidae</taxon>
        <taxon>Agaricales</taxon>
        <taxon>Marasmiineae</taxon>
        <taxon>Mycenaceae</taxon>
        <taxon>Mycena</taxon>
    </lineage>
</organism>
<comment type="caution">
    <text evidence="1">The sequence shown here is derived from an EMBL/GenBank/DDBJ whole genome shotgun (WGS) entry which is preliminary data.</text>
</comment>